<dbReference type="EMBL" id="VSRR010143641">
    <property type="protein sequence ID" value="MPD04948.1"/>
    <property type="molecule type" value="Genomic_DNA"/>
</dbReference>
<evidence type="ECO:0000313" key="2">
    <source>
        <dbReference type="Proteomes" id="UP000324222"/>
    </source>
</evidence>
<protein>
    <submittedName>
        <fullName evidence="1">Uncharacterized protein</fullName>
    </submittedName>
</protein>
<dbReference type="Proteomes" id="UP000324222">
    <property type="component" value="Unassembled WGS sequence"/>
</dbReference>
<proteinExistence type="predicted"/>
<keyword evidence="2" id="KW-1185">Reference proteome</keyword>
<dbReference type="AlphaFoldDB" id="A0A5B7KI54"/>
<organism evidence="1 2">
    <name type="scientific">Portunus trituberculatus</name>
    <name type="common">Swimming crab</name>
    <name type="synonym">Neptunus trituberculatus</name>
    <dbReference type="NCBI Taxonomy" id="210409"/>
    <lineage>
        <taxon>Eukaryota</taxon>
        <taxon>Metazoa</taxon>
        <taxon>Ecdysozoa</taxon>
        <taxon>Arthropoda</taxon>
        <taxon>Crustacea</taxon>
        <taxon>Multicrustacea</taxon>
        <taxon>Malacostraca</taxon>
        <taxon>Eumalacostraca</taxon>
        <taxon>Eucarida</taxon>
        <taxon>Decapoda</taxon>
        <taxon>Pleocyemata</taxon>
        <taxon>Brachyura</taxon>
        <taxon>Eubrachyura</taxon>
        <taxon>Portunoidea</taxon>
        <taxon>Portunidae</taxon>
        <taxon>Portuninae</taxon>
        <taxon>Portunus</taxon>
    </lineage>
</organism>
<evidence type="ECO:0000313" key="1">
    <source>
        <dbReference type="EMBL" id="MPD04948.1"/>
    </source>
</evidence>
<sequence>MYKTSDSTHLFVWHAGKPLSCINMKRVFPRYGCRYGCNFSFLSRITKWRRNTVYVYEQYMYSTLYT</sequence>
<name>A0A5B7KI54_PORTR</name>
<accession>A0A5B7KI54</accession>
<comment type="caution">
    <text evidence="1">The sequence shown here is derived from an EMBL/GenBank/DDBJ whole genome shotgun (WGS) entry which is preliminary data.</text>
</comment>
<gene>
    <name evidence="1" type="ORF">E2C01_100662</name>
</gene>
<reference evidence="1 2" key="1">
    <citation type="submission" date="2019-05" db="EMBL/GenBank/DDBJ databases">
        <title>Another draft genome of Portunus trituberculatus and its Hox gene families provides insights of decapod evolution.</title>
        <authorList>
            <person name="Jeong J.-H."/>
            <person name="Song I."/>
            <person name="Kim S."/>
            <person name="Choi T."/>
            <person name="Kim D."/>
            <person name="Ryu S."/>
            <person name="Kim W."/>
        </authorList>
    </citation>
    <scope>NUCLEOTIDE SEQUENCE [LARGE SCALE GENOMIC DNA]</scope>
    <source>
        <tissue evidence="1">Muscle</tissue>
    </source>
</reference>